<dbReference type="AlphaFoldDB" id="A0A1R2B8H0"/>
<dbReference type="PANTHER" id="PTHR16306:SF1">
    <property type="entry name" value="CHROMOSOME UNDETERMINED SCAFFOLD_7, WHOLE GENOME SHOTGUN SEQUENCE"/>
    <property type="match status" value="1"/>
</dbReference>
<dbReference type="InterPro" id="IPR011992">
    <property type="entry name" value="EF-hand-dom_pair"/>
</dbReference>
<evidence type="ECO:0000313" key="2">
    <source>
        <dbReference type="EMBL" id="OMJ73081.1"/>
    </source>
</evidence>
<sequence>MEESLLSMSDLEAISNNYEQIKALFKKKHPEAETVLAQAFEKTVSQITSELNAKKNTSENIRAEVSQAKSKLWAMCGEKICAYIKTIDVGASKILLEILNQQQKILKENSGSNEAMQALEEELINTRREMDQILIAAETLENTARSLREENAKLKDRVSGTPEDLEAQMQQLQEENEKYLQKIISLSKEKADSCLSKETSGGNYAAPKATREKIRENKKSISRNNSGLSIKDLTLKQLKEFIEEIYTSKEKFDQKCIETHQAKETMEEYMYSYLNQKYGLKSLIQDWISAIVKAVEKYEPEDPDVLLFAKIIRHQIEENYRKVFQEVRKTSLQLLKIHLKNKFPYMQEKAVKELLNTKTEGELEEEEWKSIVTYMYNQADSEYLQSLLTENAERNSTRALKIQGKTTLKYTNFVNLLLEFQVTGHDQLLEPFREKFLMIDTDNQGILITKQFSELLAVLDILEENERLIKFVDPFDTGKITFSDCVSTLLSHQMEYKGNFVSIIYKLYSEKH</sequence>
<dbReference type="EMBL" id="MPUH01000848">
    <property type="protein sequence ID" value="OMJ73081.1"/>
    <property type="molecule type" value="Genomic_DNA"/>
</dbReference>
<dbReference type="GO" id="GO:0005737">
    <property type="term" value="C:cytoplasm"/>
    <property type="evidence" value="ECO:0007669"/>
    <property type="project" value="TreeGrafter"/>
</dbReference>
<feature type="coiled-coil region" evidence="1">
    <location>
        <begin position="102"/>
        <end position="189"/>
    </location>
</feature>
<dbReference type="OrthoDB" id="2021138at2759"/>
<evidence type="ECO:0000256" key="1">
    <source>
        <dbReference type="SAM" id="Coils"/>
    </source>
</evidence>
<gene>
    <name evidence="2" type="ORF">SteCoe_28308</name>
</gene>
<dbReference type="Gene3D" id="1.10.238.10">
    <property type="entry name" value="EF-hand"/>
    <property type="match status" value="2"/>
</dbReference>
<proteinExistence type="predicted"/>
<accession>A0A1R2B8H0</accession>
<name>A0A1R2B8H0_9CILI</name>
<evidence type="ECO:0000313" key="3">
    <source>
        <dbReference type="Proteomes" id="UP000187209"/>
    </source>
</evidence>
<reference evidence="2 3" key="1">
    <citation type="submission" date="2016-11" db="EMBL/GenBank/DDBJ databases">
        <title>The macronuclear genome of Stentor coeruleus: a giant cell with tiny introns.</title>
        <authorList>
            <person name="Slabodnick M."/>
            <person name="Ruby J.G."/>
            <person name="Reiff S.B."/>
            <person name="Swart E.C."/>
            <person name="Gosai S."/>
            <person name="Prabakaran S."/>
            <person name="Witkowska E."/>
            <person name="Larue G.E."/>
            <person name="Fisher S."/>
            <person name="Freeman R.M."/>
            <person name="Gunawardena J."/>
            <person name="Chu W."/>
            <person name="Stover N.A."/>
            <person name="Gregory B.D."/>
            <person name="Nowacki M."/>
            <person name="Derisi J."/>
            <person name="Roy S.W."/>
            <person name="Marshall W.F."/>
            <person name="Sood P."/>
        </authorList>
    </citation>
    <scope>NUCLEOTIDE SEQUENCE [LARGE SCALE GENOMIC DNA]</scope>
    <source>
        <strain evidence="2">WM001</strain>
    </source>
</reference>
<dbReference type="SUPFAM" id="SSF47473">
    <property type="entry name" value="EF-hand"/>
    <property type="match status" value="1"/>
</dbReference>
<dbReference type="Proteomes" id="UP000187209">
    <property type="component" value="Unassembled WGS sequence"/>
</dbReference>
<keyword evidence="1" id="KW-0175">Coiled coil</keyword>
<keyword evidence="3" id="KW-1185">Reference proteome</keyword>
<organism evidence="2 3">
    <name type="scientific">Stentor coeruleus</name>
    <dbReference type="NCBI Taxonomy" id="5963"/>
    <lineage>
        <taxon>Eukaryota</taxon>
        <taxon>Sar</taxon>
        <taxon>Alveolata</taxon>
        <taxon>Ciliophora</taxon>
        <taxon>Postciliodesmatophora</taxon>
        <taxon>Heterotrichea</taxon>
        <taxon>Heterotrichida</taxon>
        <taxon>Stentoridae</taxon>
        <taxon>Stentor</taxon>
    </lineage>
</organism>
<comment type="caution">
    <text evidence="2">The sequence shown here is derived from an EMBL/GenBank/DDBJ whole genome shotgun (WGS) entry which is preliminary data.</text>
</comment>
<evidence type="ECO:0008006" key="4">
    <source>
        <dbReference type="Google" id="ProtNLM"/>
    </source>
</evidence>
<dbReference type="PANTHER" id="PTHR16306">
    <property type="entry name" value="TRANSLIN-ASSOCIATED FACTOR X-INTERACTING PROTEIN 1"/>
    <property type="match status" value="1"/>
</dbReference>
<protein>
    <recommendedName>
        <fullName evidence="4">EF-hand domain-containing protein</fullName>
    </recommendedName>
</protein>